<dbReference type="EMBL" id="QGKY02000164">
    <property type="protein sequence ID" value="KAF2593786.1"/>
    <property type="molecule type" value="Genomic_DNA"/>
</dbReference>
<dbReference type="Gene3D" id="3.30.710.10">
    <property type="entry name" value="Potassium Channel Kv1.1, Chain A"/>
    <property type="match status" value="1"/>
</dbReference>
<sequence>MWDKAFWKIDHSMLIDLATAANCLEISTLLDVTREKVAKKSLLAKTVPKHPNLNLLTQSDSSCS</sequence>
<dbReference type="AlphaFoldDB" id="A0A8S9KKF5"/>
<comment type="pathway">
    <text evidence="1">Protein modification; protein ubiquitination.</text>
</comment>
<evidence type="ECO:0000313" key="2">
    <source>
        <dbReference type="EMBL" id="KAF2593786.1"/>
    </source>
</evidence>
<reference evidence="2" key="1">
    <citation type="submission" date="2019-12" db="EMBL/GenBank/DDBJ databases">
        <title>Genome sequencing and annotation of Brassica cretica.</title>
        <authorList>
            <person name="Studholme D.J."/>
            <person name="Sarris P.F."/>
        </authorList>
    </citation>
    <scope>NUCLEOTIDE SEQUENCE</scope>
    <source>
        <strain evidence="2">PFS-102/07</strain>
        <tissue evidence="2">Leaf</tissue>
    </source>
</reference>
<organism evidence="2">
    <name type="scientific">Brassica cretica</name>
    <name type="common">Mustard</name>
    <dbReference type="NCBI Taxonomy" id="69181"/>
    <lineage>
        <taxon>Eukaryota</taxon>
        <taxon>Viridiplantae</taxon>
        <taxon>Streptophyta</taxon>
        <taxon>Embryophyta</taxon>
        <taxon>Tracheophyta</taxon>
        <taxon>Spermatophyta</taxon>
        <taxon>Magnoliopsida</taxon>
        <taxon>eudicotyledons</taxon>
        <taxon>Gunneridae</taxon>
        <taxon>Pentapetalae</taxon>
        <taxon>rosids</taxon>
        <taxon>malvids</taxon>
        <taxon>Brassicales</taxon>
        <taxon>Brassicaceae</taxon>
        <taxon>Brassiceae</taxon>
        <taxon>Brassica</taxon>
    </lineage>
</organism>
<dbReference type="InterPro" id="IPR036296">
    <property type="entry name" value="SKP1-like_dim_sf"/>
</dbReference>
<dbReference type="GO" id="GO:0006511">
    <property type="term" value="P:ubiquitin-dependent protein catabolic process"/>
    <property type="evidence" value="ECO:0007669"/>
    <property type="project" value="InterPro"/>
</dbReference>
<dbReference type="SUPFAM" id="SSF81382">
    <property type="entry name" value="Skp1 dimerisation domain-like"/>
    <property type="match status" value="1"/>
</dbReference>
<protein>
    <submittedName>
        <fullName evidence="2">Uncharacterized protein</fullName>
    </submittedName>
</protein>
<accession>A0A8S9KKF5</accession>
<proteinExistence type="predicted"/>
<evidence type="ECO:0000256" key="1">
    <source>
        <dbReference type="ARBA" id="ARBA00004906"/>
    </source>
</evidence>
<comment type="caution">
    <text evidence="2">The sequence shown here is derived from an EMBL/GenBank/DDBJ whole genome shotgun (WGS) entry which is preliminary data.</text>
</comment>
<dbReference type="InterPro" id="IPR011333">
    <property type="entry name" value="SKP1/BTB/POZ_sf"/>
</dbReference>
<name>A0A8S9KKF5_BRACR</name>
<gene>
    <name evidence="2" type="ORF">F2Q70_00044185</name>
</gene>